<evidence type="ECO:0000256" key="1">
    <source>
        <dbReference type="ARBA" id="ARBA00023125"/>
    </source>
</evidence>
<proteinExistence type="predicted"/>
<dbReference type="EMBL" id="JAGMWT010000004">
    <property type="protein sequence ID" value="KAH7130546.1"/>
    <property type="molecule type" value="Genomic_DNA"/>
</dbReference>
<feature type="region of interest" description="Disordered" evidence="5">
    <location>
        <begin position="1"/>
        <end position="182"/>
    </location>
</feature>
<feature type="domain" description="Homeobox" evidence="6">
    <location>
        <begin position="250"/>
        <end position="313"/>
    </location>
</feature>
<dbReference type="AlphaFoldDB" id="A0A9P9IS94"/>
<feature type="compositionally biased region" description="Pro residues" evidence="5">
    <location>
        <begin position="170"/>
        <end position="179"/>
    </location>
</feature>
<evidence type="ECO:0000256" key="2">
    <source>
        <dbReference type="ARBA" id="ARBA00023155"/>
    </source>
</evidence>
<dbReference type="OrthoDB" id="10056939at2759"/>
<dbReference type="InterPro" id="IPR050224">
    <property type="entry name" value="TALE_homeobox"/>
</dbReference>
<evidence type="ECO:0000313" key="7">
    <source>
        <dbReference type="EMBL" id="KAH7130546.1"/>
    </source>
</evidence>
<feature type="DNA-binding region" description="Homeobox" evidence="4">
    <location>
        <begin position="252"/>
        <end position="314"/>
    </location>
</feature>
<gene>
    <name evidence="7" type="ORF">B0J11DRAFT_254423</name>
</gene>
<keyword evidence="8" id="KW-1185">Reference proteome</keyword>
<keyword evidence="1 4" id="KW-0238">DNA-binding</keyword>
<name>A0A9P9IS94_9PLEO</name>
<dbReference type="InterPro" id="IPR008422">
    <property type="entry name" value="KN_HD"/>
</dbReference>
<dbReference type="GO" id="GO:0005634">
    <property type="term" value="C:nucleus"/>
    <property type="evidence" value="ECO:0007669"/>
    <property type="project" value="UniProtKB-SubCell"/>
</dbReference>
<keyword evidence="2 4" id="KW-0371">Homeobox</keyword>
<dbReference type="GO" id="GO:0003677">
    <property type="term" value="F:DNA binding"/>
    <property type="evidence" value="ECO:0007669"/>
    <property type="project" value="UniProtKB-UniRule"/>
</dbReference>
<dbReference type="PROSITE" id="PS50071">
    <property type="entry name" value="HOMEOBOX_2"/>
    <property type="match status" value="1"/>
</dbReference>
<dbReference type="InterPro" id="IPR001356">
    <property type="entry name" value="HD"/>
</dbReference>
<dbReference type="SMART" id="SM00389">
    <property type="entry name" value="HOX"/>
    <property type="match status" value="1"/>
</dbReference>
<comment type="caution">
    <text evidence="7">The sequence shown here is derived from an EMBL/GenBank/DDBJ whole genome shotgun (WGS) entry which is preliminary data.</text>
</comment>
<dbReference type="Pfam" id="PF05920">
    <property type="entry name" value="Homeobox_KN"/>
    <property type="match status" value="1"/>
</dbReference>
<evidence type="ECO:0000256" key="3">
    <source>
        <dbReference type="ARBA" id="ARBA00023242"/>
    </source>
</evidence>
<accession>A0A9P9IS94</accession>
<evidence type="ECO:0000256" key="5">
    <source>
        <dbReference type="SAM" id="MobiDB-lite"/>
    </source>
</evidence>
<dbReference type="PANTHER" id="PTHR11850">
    <property type="entry name" value="HOMEOBOX PROTEIN TRANSCRIPTION FACTORS"/>
    <property type="match status" value="1"/>
</dbReference>
<evidence type="ECO:0000313" key="8">
    <source>
        <dbReference type="Proteomes" id="UP000700596"/>
    </source>
</evidence>
<dbReference type="Gene3D" id="1.10.10.60">
    <property type="entry name" value="Homeodomain-like"/>
    <property type="match status" value="1"/>
</dbReference>
<organism evidence="7 8">
    <name type="scientific">Dendryphion nanum</name>
    <dbReference type="NCBI Taxonomy" id="256645"/>
    <lineage>
        <taxon>Eukaryota</taxon>
        <taxon>Fungi</taxon>
        <taxon>Dikarya</taxon>
        <taxon>Ascomycota</taxon>
        <taxon>Pezizomycotina</taxon>
        <taxon>Dothideomycetes</taxon>
        <taxon>Pleosporomycetidae</taxon>
        <taxon>Pleosporales</taxon>
        <taxon>Torulaceae</taxon>
        <taxon>Dendryphion</taxon>
    </lineage>
</organism>
<feature type="compositionally biased region" description="Low complexity" evidence="5">
    <location>
        <begin position="97"/>
        <end position="115"/>
    </location>
</feature>
<dbReference type="Proteomes" id="UP000700596">
    <property type="component" value="Unassembled WGS sequence"/>
</dbReference>
<evidence type="ECO:0000259" key="6">
    <source>
        <dbReference type="PROSITE" id="PS50071"/>
    </source>
</evidence>
<dbReference type="GO" id="GO:0006355">
    <property type="term" value="P:regulation of DNA-templated transcription"/>
    <property type="evidence" value="ECO:0007669"/>
    <property type="project" value="InterPro"/>
</dbReference>
<comment type="subcellular location">
    <subcellularLocation>
        <location evidence="4">Nucleus</location>
    </subcellularLocation>
</comment>
<keyword evidence="3 4" id="KW-0539">Nucleus</keyword>
<reference evidence="7" key="1">
    <citation type="journal article" date="2021" name="Nat. Commun.">
        <title>Genetic determinants of endophytism in the Arabidopsis root mycobiome.</title>
        <authorList>
            <person name="Mesny F."/>
            <person name="Miyauchi S."/>
            <person name="Thiergart T."/>
            <person name="Pickel B."/>
            <person name="Atanasova L."/>
            <person name="Karlsson M."/>
            <person name="Huettel B."/>
            <person name="Barry K.W."/>
            <person name="Haridas S."/>
            <person name="Chen C."/>
            <person name="Bauer D."/>
            <person name="Andreopoulos W."/>
            <person name="Pangilinan J."/>
            <person name="LaButti K."/>
            <person name="Riley R."/>
            <person name="Lipzen A."/>
            <person name="Clum A."/>
            <person name="Drula E."/>
            <person name="Henrissat B."/>
            <person name="Kohler A."/>
            <person name="Grigoriev I.V."/>
            <person name="Martin F.M."/>
            <person name="Hacquard S."/>
        </authorList>
    </citation>
    <scope>NUCLEOTIDE SEQUENCE</scope>
    <source>
        <strain evidence="7">MPI-CAGE-CH-0243</strain>
    </source>
</reference>
<dbReference type="SUPFAM" id="SSF46689">
    <property type="entry name" value="Homeodomain-like"/>
    <property type="match status" value="1"/>
</dbReference>
<dbReference type="CDD" id="cd00086">
    <property type="entry name" value="homeodomain"/>
    <property type="match status" value="1"/>
</dbReference>
<sequence>MRNSPPFQPGEQRPSSHALPSFSQLLQNVQEREPSPPRTPLHRNASTEHSPANSKAPHFDEVSWTPERHYHRRVDTVADISEHRATYDSRRASVVDPSIHSSYSSPPPSRSMSQAAPPPPPNHHHRPSLPYPPPPHHAPGVAAHVRHQSSPGPHARAEYHQPGPAIMSVPYPPPGPPHGAPYEQRPSYYPDHRPASHVHMYDRGNEYYAQQPQATFGQLHPSYGGPDPYQQQIQAHNYQWQHNHMSMDNSFNRKRRGNLPKEATAILKAWFNSHRESPYPTEDEKVQLCSQTNLTLNQVSNWFINARRRAPGKEQRDASSNNDEA</sequence>
<evidence type="ECO:0000256" key="4">
    <source>
        <dbReference type="PROSITE-ProRule" id="PRU00108"/>
    </source>
</evidence>
<dbReference type="InterPro" id="IPR009057">
    <property type="entry name" value="Homeodomain-like_sf"/>
</dbReference>
<protein>
    <recommendedName>
        <fullName evidence="6">Homeobox domain-containing protein</fullName>
    </recommendedName>
</protein>
<feature type="compositionally biased region" description="Basic and acidic residues" evidence="5">
    <location>
        <begin position="73"/>
        <end position="93"/>
    </location>
</feature>